<dbReference type="InterPro" id="IPR021867">
    <property type="entry name" value="Bmt2/SAMTOR"/>
</dbReference>
<dbReference type="STRING" id="946362.F2UCJ0"/>
<feature type="compositionally biased region" description="Low complexity" evidence="5">
    <location>
        <begin position="163"/>
        <end position="175"/>
    </location>
</feature>
<evidence type="ECO:0000256" key="4">
    <source>
        <dbReference type="HAMAP-Rule" id="MF_03044"/>
    </source>
</evidence>
<feature type="region of interest" description="Disordered" evidence="5">
    <location>
        <begin position="152"/>
        <end position="243"/>
    </location>
</feature>
<feature type="compositionally biased region" description="Low complexity" evidence="5">
    <location>
        <begin position="216"/>
        <end position="235"/>
    </location>
</feature>
<dbReference type="PANTHER" id="PTHR21008">
    <property type="entry name" value="S-ADENOSYLMETHIONINE SENSOR UPSTREAM OF MTORC1-RELATED"/>
    <property type="match status" value="1"/>
</dbReference>
<evidence type="ECO:0000256" key="5">
    <source>
        <dbReference type="SAM" id="MobiDB-lite"/>
    </source>
</evidence>
<dbReference type="InParanoid" id="F2UCJ0"/>
<dbReference type="PANTHER" id="PTHR21008:SF0">
    <property type="entry name" value="S-ADENOSYLMETHIONINE SENSOR UPSTREAM OF MTORC1"/>
    <property type="match status" value="1"/>
</dbReference>
<dbReference type="Proteomes" id="UP000007799">
    <property type="component" value="Unassembled WGS sequence"/>
</dbReference>
<keyword evidence="1 4" id="KW-0489">Methyltransferase</keyword>
<keyword evidence="2 4" id="KW-0808">Transferase</keyword>
<dbReference type="KEGG" id="sre:PTSG_06306"/>
<evidence type="ECO:0000256" key="2">
    <source>
        <dbReference type="ARBA" id="ARBA00022679"/>
    </source>
</evidence>
<reference evidence="6" key="1">
    <citation type="submission" date="2009-08" db="EMBL/GenBank/DDBJ databases">
        <title>Annotation of Salpingoeca rosetta.</title>
        <authorList>
            <consortium name="The Broad Institute Genome Sequencing Platform"/>
            <person name="Russ C."/>
            <person name="Cuomo C."/>
            <person name="Burger G."/>
            <person name="Gray M.W."/>
            <person name="Holland P.W.H."/>
            <person name="King N."/>
            <person name="Lang F.B.F."/>
            <person name="Roger A.J."/>
            <person name="Ruiz-Trillo I."/>
            <person name="Young S.K."/>
            <person name="Zeng Q."/>
            <person name="Gargeya S."/>
            <person name="Alvarado L."/>
            <person name="Berlin A."/>
            <person name="Chapman S.B."/>
            <person name="Chen Z."/>
            <person name="Freedman E."/>
            <person name="Gellesch M."/>
            <person name="Goldberg J."/>
            <person name="Griggs A."/>
            <person name="Gujja S."/>
            <person name="Heilman E."/>
            <person name="Heiman D."/>
            <person name="Howarth C."/>
            <person name="Mehta T."/>
            <person name="Neiman D."/>
            <person name="Pearson M."/>
            <person name="Roberts A."/>
            <person name="Saif S."/>
            <person name="Shea T."/>
            <person name="Shenoy N."/>
            <person name="Sisk P."/>
            <person name="Stolte C."/>
            <person name="Sykes S."/>
            <person name="White J."/>
            <person name="Yandava C."/>
            <person name="Haas B."/>
            <person name="Nusbaum C."/>
            <person name="Birren B."/>
        </authorList>
    </citation>
    <scope>NUCLEOTIDE SEQUENCE [LARGE SCALE GENOMIC DNA]</scope>
    <source>
        <strain evidence="6">ATCC 50818</strain>
    </source>
</reference>
<dbReference type="RefSeq" id="XP_004993197.1">
    <property type="nucleotide sequence ID" value="XM_004993140.1"/>
</dbReference>
<name>F2UCJ0_SALR5</name>
<dbReference type="FunCoup" id="F2UCJ0">
    <property type="interactions" value="444"/>
</dbReference>
<dbReference type="GeneID" id="16073772"/>
<dbReference type="EMBL" id="GL832968">
    <property type="protein sequence ID" value="EGD74297.1"/>
    <property type="molecule type" value="Genomic_DNA"/>
</dbReference>
<comment type="function">
    <text evidence="4">Probable S-adenosyl-L-methionine-dependent methyltransferase.</text>
</comment>
<dbReference type="OrthoDB" id="5954793at2759"/>
<dbReference type="Gene3D" id="3.40.50.150">
    <property type="entry name" value="Vaccinia Virus protein VP39"/>
    <property type="match status" value="1"/>
</dbReference>
<keyword evidence="3 4" id="KW-0949">S-adenosyl-L-methionine</keyword>
<dbReference type="EC" id="2.1.1.-" evidence="4"/>
<dbReference type="InterPro" id="IPR029063">
    <property type="entry name" value="SAM-dependent_MTases_sf"/>
</dbReference>
<comment type="similarity">
    <text evidence="4">Belongs to the BMT2 family.</text>
</comment>
<dbReference type="eggNOG" id="ENOG502QRK4">
    <property type="taxonomic scope" value="Eukaryota"/>
</dbReference>
<feature type="compositionally biased region" description="Basic and acidic residues" evidence="5">
    <location>
        <begin position="32"/>
        <end position="46"/>
    </location>
</feature>
<keyword evidence="7" id="KW-1185">Reference proteome</keyword>
<dbReference type="AlphaFoldDB" id="F2UCJ0"/>
<dbReference type="HAMAP" id="MF_03044">
    <property type="entry name" value="BMT2"/>
    <property type="match status" value="1"/>
</dbReference>
<evidence type="ECO:0000313" key="7">
    <source>
        <dbReference type="Proteomes" id="UP000007799"/>
    </source>
</evidence>
<dbReference type="GO" id="GO:0032259">
    <property type="term" value="P:methylation"/>
    <property type="evidence" value="ECO:0007669"/>
    <property type="project" value="UniProtKB-KW"/>
</dbReference>
<protein>
    <recommendedName>
        <fullName evidence="4">Probable methyltransferase BMT2 homolog</fullName>
        <ecNumber evidence="4">2.1.1.-</ecNumber>
    </recommendedName>
</protein>
<feature type="region of interest" description="Disordered" evidence="5">
    <location>
        <begin position="1"/>
        <end position="50"/>
    </location>
</feature>
<organism evidence="7">
    <name type="scientific">Salpingoeca rosetta (strain ATCC 50818 / BSB-021)</name>
    <dbReference type="NCBI Taxonomy" id="946362"/>
    <lineage>
        <taxon>Eukaryota</taxon>
        <taxon>Choanoflagellata</taxon>
        <taxon>Craspedida</taxon>
        <taxon>Salpingoecidae</taxon>
        <taxon>Salpingoeca</taxon>
    </lineage>
</organism>
<dbReference type="SUPFAM" id="SSF53335">
    <property type="entry name" value="S-adenosyl-L-methionine-dependent methyltransferases"/>
    <property type="match status" value="1"/>
</dbReference>
<proteinExistence type="inferred from homology"/>
<feature type="binding site" evidence="4">
    <location>
        <position position="273"/>
    </location>
    <ligand>
        <name>S-adenosyl-L-methionine</name>
        <dbReference type="ChEBI" id="CHEBI:59789"/>
    </ligand>
</feature>
<evidence type="ECO:0000256" key="3">
    <source>
        <dbReference type="ARBA" id="ARBA00022691"/>
    </source>
</evidence>
<dbReference type="Pfam" id="PF13489">
    <property type="entry name" value="Methyltransf_23"/>
    <property type="match status" value="1"/>
</dbReference>
<evidence type="ECO:0000256" key="1">
    <source>
        <dbReference type="ARBA" id="ARBA00022603"/>
    </source>
</evidence>
<gene>
    <name evidence="6" type="ORF">PTSG_06306</name>
</gene>
<accession>F2UCJ0</accession>
<evidence type="ECO:0000313" key="6">
    <source>
        <dbReference type="EMBL" id="EGD74297.1"/>
    </source>
</evidence>
<dbReference type="GO" id="GO:0008168">
    <property type="term" value="F:methyltransferase activity"/>
    <property type="evidence" value="ECO:0007669"/>
    <property type="project" value="UniProtKB-UniRule"/>
</dbReference>
<feature type="binding site" evidence="4">
    <location>
        <position position="256"/>
    </location>
    <ligand>
        <name>S-adenosyl-L-methionine</name>
        <dbReference type="ChEBI" id="CHEBI:59789"/>
    </ligand>
</feature>
<sequence length="429" mass="47105">MGGVFSAIGAAGNKAEEAEVGGEDASAQTPVKEQEGAAQREAEAVKQQDLSTWIKGHHRRLRKRVQNPSPETLKKAERTAKQLGVSLEQALAEHIWKDHLSDATALETYAQAMRTLATSFWKRDDAADSRINWCLKMMRNYFEGGGRSAAVAKDARRRTHKQAATPATPATAEAGETAKRRRGHNAHGSGDVYSGNGELAFKRARRAAGQSEDDAPTATAPHSATSSPTASQASSTRDDDRGVPTTLTDVHLLDVGSSFNAFRRHNLHVDAIDIAPAADGVIRCDFLNAPIVSITEHTASSPSSSSSFQLVEGSYDVVVFNFLLSYIPTPALRYRCCERARRCLKRNGLLLITTPDSNHVAKGSKWMREWRTSVESIGFRRWRYEKLKFFHGIAFRAVADEDAVEPTSLSRNELMALMARPSDPIFEDK</sequence>
<dbReference type="GO" id="GO:1904262">
    <property type="term" value="P:negative regulation of TORC1 signaling"/>
    <property type="evidence" value="ECO:0007669"/>
    <property type="project" value="TreeGrafter"/>
</dbReference>